<comment type="caution">
    <text evidence="1">The sequence shown here is derived from an EMBL/GenBank/DDBJ whole genome shotgun (WGS) entry which is preliminary data.</text>
</comment>
<dbReference type="AlphaFoldDB" id="A0A835MGC6"/>
<protein>
    <submittedName>
        <fullName evidence="1">Uncharacterized protein</fullName>
    </submittedName>
</protein>
<proteinExistence type="predicted"/>
<dbReference type="EMBL" id="JADGMS010000016">
    <property type="protein sequence ID" value="KAF9665045.1"/>
    <property type="molecule type" value="Genomic_DNA"/>
</dbReference>
<sequence>MNWQLEAANVKVDDSFKPSLEDETIGVQNLLAKPKIDHVSVDDALCFDWEYHITFGNVEVLDGLLDEVHEVDDIHEADDFYGAYEDFLLESSTATVPASKSKNGPLQKTVKCKLFCSSGDKCDSREPAEDGVWLISDDLEDLDELDDDAKPLISLLSGKNAKKVVQAAKVGT</sequence>
<gene>
    <name evidence="1" type="ORF">SADUNF_Sadunf16G0081200</name>
</gene>
<evidence type="ECO:0000313" key="2">
    <source>
        <dbReference type="Proteomes" id="UP000657918"/>
    </source>
</evidence>
<organism evidence="1 2">
    <name type="scientific">Salix dunnii</name>
    <dbReference type="NCBI Taxonomy" id="1413687"/>
    <lineage>
        <taxon>Eukaryota</taxon>
        <taxon>Viridiplantae</taxon>
        <taxon>Streptophyta</taxon>
        <taxon>Embryophyta</taxon>
        <taxon>Tracheophyta</taxon>
        <taxon>Spermatophyta</taxon>
        <taxon>Magnoliopsida</taxon>
        <taxon>eudicotyledons</taxon>
        <taxon>Gunneridae</taxon>
        <taxon>Pentapetalae</taxon>
        <taxon>rosids</taxon>
        <taxon>fabids</taxon>
        <taxon>Malpighiales</taxon>
        <taxon>Salicaceae</taxon>
        <taxon>Saliceae</taxon>
        <taxon>Salix</taxon>
    </lineage>
</organism>
<name>A0A835MGC6_9ROSI</name>
<dbReference type="Proteomes" id="UP000657918">
    <property type="component" value="Chromosome 16"/>
</dbReference>
<keyword evidence="2" id="KW-1185">Reference proteome</keyword>
<accession>A0A835MGC6</accession>
<evidence type="ECO:0000313" key="1">
    <source>
        <dbReference type="EMBL" id="KAF9665045.1"/>
    </source>
</evidence>
<reference evidence="1 2" key="1">
    <citation type="submission" date="2020-10" db="EMBL/GenBank/DDBJ databases">
        <title>Plant Genome Project.</title>
        <authorList>
            <person name="Zhang R.-G."/>
        </authorList>
    </citation>
    <scope>NUCLEOTIDE SEQUENCE [LARGE SCALE GENOMIC DNA]</scope>
    <source>
        <strain evidence="1">FAFU-HL-1</strain>
        <tissue evidence="1">Leaf</tissue>
    </source>
</reference>